<evidence type="ECO:0008006" key="12">
    <source>
        <dbReference type="Google" id="ProtNLM"/>
    </source>
</evidence>
<evidence type="ECO:0000256" key="4">
    <source>
        <dbReference type="ARBA" id="ARBA00022725"/>
    </source>
</evidence>
<evidence type="ECO:0000256" key="9">
    <source>
        <dbReference type="SAM" id="Phobius"/>
    </source>
</evidence>
<evidence type="ECO:0000256" key="7">
    <source>
        <dbReference type="ARBA" id="ARBA00023170"/>
    </source>
</evidence>
<reference evidence="10 11" key="1">
    <citation type="submission" date="2024-06" db="EMBL/GenBank/DDBJ databases">
        <title>A chromosome-level genome assembly of beet webworm, Loxostege sticticalis.</title>
        <authorList>
            <person name="Zhang Y."/>
        </authorList>
    </citation>
    <scope>NUCLEOTIDE SEQUENCE [LARGE SCALE GENOMIC DNA]</scope>
    <source>
        <strain evidence="10">AQ026</strain>
        <tissue evidence="10">Whole body</tissue>
    </source>
</reference>
<evidence type="ECO:0000256" key="8">
    <source>
        <dbReference type="ARBA" id="ARBA00023224"/>
    </source>
</evidence>
<feature type="transmembrane region" description="Helical" evidence="9">
    <location>
        <begin position="279"/>
        <end position="298"/>
    </location>
</feature>
<gene>
    <name evidence="10" type="ORF">ABMA27_004014</name>
</gene>
<comment type="subcellular location">
    <subcellularLocation>
        <location evidence="1">Membrane</location>
        <topology evidence="1">Multi-pass membrane protein</topology>
    </subcellularLocation>
</comment>
<sequence length="791" mass="92106">MEDLNTYSEEFIKPLLVSLGYYRNCNVVFFDTRSSFWARYWRFIIIIPFCILYYMCFWTYIVKMFTEGISPFEEANLIPMWLVAHQEFFKFVIMMKNRKQVRALIEHLGTVWRTTDLSEEQLKTKNSALKLFNKSAKILAWQYILLPFAETLIRTFFLGQKTKFKLLFACVPFAVDNWPTYLAMYAFQGCAEFFMVCMYLGSYILLVDLSTYISIQFTLLQEDVMNIRPTSNRKNTTLGSDDAITEYGERNGCNFKEFIKRHQGIILLTQELNAIYNKVIFASLLFSTLVICFFAIAAKVSTGTAYTVTNYFAIIHIMLTMYVMCYCSEMLSASSTGIAESAVKNLWYEGDLRYRRTISQEPCTLRSLYFPIICASIEINFTTMEGIYPEEFINSVLKSLSYFKKCNIDVFDSKNSLYRKFWWLFNIPSFILNYITLTMYIVKIFTEGVDPFEKIYMIPVWLVTTQEFFVCIIIIQKKKEIRTVIEHLGSIWRTKDLTEYQSNNKKTKMKQLNFGQKIFEIMSLIVAWLYMLMPLAETLFRRFILDQEAELMLPYASVYPFAVDSWATYLGVLAFQIYNMLFVIFMYLGSNLLLVSLSTGLSIQFDLLRADLINIKPTNNSEEIVFDSNDEIVKWSACNIEEFVKFHQDVILLAQQLSAVFDKIVFLSLLFATIIVCFFAVACKASLGFGYMLINFGAIFTVMMTVLIMCYCSEQLSASSTGIAESAVKNLWYKGDLRYQTIILFIIMRSQNPCTLRTLNYFSISINTFNKVLKTTYSYFSLASQLYDARD</sequence>
<feature type="transmembrane region" description="Helical" evidence="9">
    <location>
        <begin position="518"/>
        <end position="536"/>
    </location>
</feature>
<keyword evidence="6 9" id="KW-0472">Membrane</keyword>
<dbReference type="PANTHER" id="PTHR21137:SF44">
    <property type="entry name" value="ODORANT RECEPTOR 13A-RELATED"/>
    <property type="match status" value="1"/>
</dbReference>
<feature type="transmembrane region" description="Helical" evidence="9">
    <location>
        <begin position="40"/>
        <end position="61"/>
    </location>
</feature>
<feature type="transmembrane region" description="Helical" evidence="9">
    <location>
        <begin position="664"/>
        <end position="682"/>
    </location>
</feature>
<evidence type="ECO:0000256" key="3">
    <source>
        <dbReference type="ARBA" id="ARBA00022692"/>
    </source>
</evidence>
<keyword evidence="11" id="KW-1185">Reference proteome</keyword>
<dbReference type="EMBL" id="JBEUOH010000015">
    <property type="protein sequence ID" value="KAL0879049.1"/>
    <property type="molecule type" value="Genomic_DNA"/>
</dbReference>
<feature type="transmembrane region" description="Helical" evidence="9">
    <location>
        <begin position="688"/>
        <end position="712"/>
    </location>
</feature>
<dbReference type="Pfam" id="PF02949">
    <property type="entry name" value="7tm_6"/>
    <property type="match status" value="2"/>
</dbReference>
<evidence type="ECO:0000256" key="6">
    <source>
        <dbReference type="ARBA" id="ARBA00023136"/>
    </source>
</evidence>
<feature type="transmembrane region" description="Helical" evidence="9">
    <location>
        <begin position="193"/>
        <end position="215"/>
    </location>
</feature>
<accession>A0ABR3HRD5</accession>
<evidence type="ECO:0000313" key="11">
    <source>
        <dbReference type="Proteomes" id="UP001549920"/>
    </source>
</evidence>
<keyword evidence="2" id="KW-0716">Sensory transduction</keyword>
<feature type="transmembrane region" description="Helical" evidence="9">
    <location>
        <begin position="421"/>
        <end position="442"/>
    </location>
</feature>
<evidence type="ECO:0000256" key="5">
    <source>
        <dbReference type="ARBA" id="ARBA00022989"/>
    </source>
</evidence>
<dbReference type="Proteomes" id="UP001549920">
    <property type="component" value="Unassembled WGS sequence"/>
</dbReference>
<feature type="transmembrane region" description="Helical" evidence="9">
    <location>
        <begin position="454"/>
        <end position="475"/>
    </location>
</feature>
<evidence type="ECO:0000256" key="1">
    <source>
        <dbReference type="ARBA" id="ARBA00004141"/>
    </source>
</evidence>
<name>A0ABR3HRD5_LOXSC</name>
<proteinExistence type="predicted"/>
<evidence type="ECO:0000256" key="2">
    <source>
        <dbReference type="ARBA" id="ARBA00022606"/>
    </source>
</evidence>
<dbReference type="PANTHER" id="PTHR21137">
    <property type="entry name" value="ODORANT RECEPTOR"/>
    <property type="match status" value="1"/>
</dbReference>
<feature type="transmembrane region" description="Helical" evidence="9">
    <location>
        <begin position="304"/>
        <end position="325"/>
    </location>
</feature>
<keyword evidence="8" id="KW-0807">Transducer</keyword>
<comment type="caution">
    <text evidence="10">The sequence shown here is derived from an EMBL/GenBank/DDBJ whole genome shotgun (WGS) entry which is preliminary data.</text>
</comment>
<keyword evidence="7" id="KW-0675">Receptor</keyword>
<evidence type="ECO:0000313" key="10">
    <source>
        <dbReference type="EMBL" id="KAL0879049.1"/>
    </source>
</evidence>
<organism evidence="10 11">
    <name type="scientific">Loxostege sticticalis</name>
    <name type="common">Beet webworm moth</name>
    <dbReference type="NCBI Taxonomy" id="481309"/>
    <lineage>
        <taxon>Eukaryota</taxon>
        <taxon>Metazoa</taxon>
        <taxon>Ecdysozoa</taxon>
        <taxon>Arthropoda</taxon>
        <taxon>Hexapoda</taxon>
        <taxon>Insecta</taxon>
        <taxon>Pterygota</taxon>
        <taxon>Neoptera</taxon>
        <taxon>Endopterygota</taxon>
        <taxon>Lepidoptera</taxon>
        <taxon>Glossata</taxon>
        <taxon>Ditrysia</taxon>
        <taxon>Pyraloidea</taxon>
        <taxon>Crambidae</taxon>
        <taxon>Pyraustinae</taxon>
        <taxon>Loxostege</taxon>
    </lineage>
</organism>
<keyword evidence="4" id="KW-0552">Olfaction</keyword>
<dbReference type="InterPro" id="IPR004117">
    <property type="entry name" value="7tm6_olfct_rcpt"/>
</dbReference>
<keyword evidence="5 9" id="KW-1133">Transmembrane helix</keyword>
<protein>
    <recommendedName>
        <fullName evidence="12">Odorant receptor</fullName>
    </recommendedName>
</protein>
<feature type="transmembrane region" description="Helical" evidence="9">
    <location>
        <begin position="140"/>
        <end position="159"/>
    </location>
</feature>
<keyword evidence="3 9" id="KW-0812">Transmembrane</keyword>